<sequence>MGRSKNSSKHLPKLNTSLLWLFYRSVFRILDQLLMKNGRKLIFQQL</sequence>
<gene>
    <name evidence="1" type="ORF">LEP1GSC105_4702</name>
</gene>
<dbReference type="EMBL" id="AHNR02000023">
    <property type="protein sequence ID" value="EKR56105.1"/>
    <property type="molecule type" value="Genomic_DNA"/>
</dbReference>
<comment type="caution">
    <text evidence="1">The sequence shown here is derived from an EMBL/GenBank/DDBJ whole genome shotgun (WGS) entry which is preliminary data.</text>
</comment>
<evidence type="ECO:0000313" key="2">
    <source>
        <dbReference type="Proteomes" id="UP000001340"/>
    </source>
</evidence>
<reference evidence="1 2" key="1">
    <citation type="submission" date="2012-10" db="EMBL/GenBank/DDBJ databases">
        <authorList>
            <person name="Harkins D.M."/>
            <person name="Durkin A.S."/>
            <person name="Brinkac L.M."/>
            <person name="Haft D.H."/>
            <person name="Selengut J.D."/>
            <person name="Sanka R."/>
            <person name="DePew J."/>
            <person name="Purushe J."/>
            <person name="Chanthongthip A."/>
            <person name="Lattana O."/>
            <person name="Phetsouvanh R."/>
            <person name="Newton P.N."/>
            <person name="Vinetz J.M."/>
            <person name="Sutton G.G."/>
            <person name="Nierman W.C."/>
            <person name="Fouts D.E."/>
        </authorList>
    </citation>
    <scope>NUCLEOTIDE SEQUENCE [LARGE SCALE GENOMIC DNA]</scope>
    <source>
        <strain evidence="1 2">UI 12758</strain>
    </source>
</reference>
<dbReference type="Proteomes" id="UP000001340">
    <property type="component" value="Unassembled WGS sequence"/>
</dbReference>
<organism evidence="1 2">
    <name type="scientific">Leptospira interrogans str. UI 12758</name>
    <dbReference type="NCBI Taxonomy" id="1049938"/>
    <lineage>
        <taxon>Bacteria</taxon>
        <taxon>Pseudomonadati</taxon>
        <taxon>Spirochaetota</taxon>
        <taxon>Spirochaetia</taxon>
        <taxon>Leptospirales</taxon>
        <taxon>Leptospiraceae</taxon>
        <taxon>Leptospira</taxon>
    </lineage>
</organism>
<proteinExistence type="predicted"/>
<evidence type="ECO:0000313" key="1">
    <source>
        <dbReference type="EMBL" id="EKR56105.1"/>
    </source>
</evidence>
<accession>A0A0E2D7N7</accession>
<protein>
    <submittedName>
        <fullName evidence="1">Uncharacterized protein</fullName>
    </submittedName>
</protein>
<dbReference type="AlphaFoldDB" id="A0A0E2D7N7"/>
<name>A0A0E2D7N7_LEPIR</name>